<protein>
    <submittedName>
        <fullName evidence="2">Uncharacterized protein</fullName>
    </submittedName>
</protein>
<comment type="caution">
    <text evidence="2">The sequence shown here is derived from an EMBL/GenBank/DDBJ whole genome shotgun (WGS) entry which is preliminary data.</text>
</comment>
<reference evidence="2 3" key="1">
    <citation type="submission" date="2018-11" db="EMBL/GenBank/DDBJ databases">
        <title>Genome sequence and assembly of Colletotrichum spinosum.</title>
        <authorList>
            <person name="Gan P."/>
            <person name="Shirasu K."/>
        </authorList>
    </citation>
    <scope>NUCLEOTIDE SEQUENCE [LARGE SCALE GENOMIC DNA]</scope>
    <source>
        <strain evidence="2 3">CBS 515.97</strain>
    </source>
</reference>
<dbReference type="Proteomes" id="UP000295083">
    <property type="component" value="Unassembled WGS sequence"/>
</dbReference>
<keyword evidence="3" id="KW-1185">Reference proteome</keyword>
<organism evidence="2 3">
    <name type="scientific">Colletotrichum spinosum</name>
    <dbReference type="NCBI Taxonomy" id="1347390"/>
    <lineage>
        <taxon>Eukaryota</taxon>
        <taxon>Fungi</taxon>
        <taxon>Dikarya</taxon>
        <taxon>Ascomycota</taxon>
        <taxon>Pezizomycotina</taxon>
        <taxon>Sordariomycetes</taxon>
        <taxon>Hypocreomycetidae</taxon>
        <taxon>Glomerellales</taxon>
        <taxon>Glomerellaceae</taxon>
        <taxon>Colletotrichum</taxon>
        <taxon>Colletotrichum orbiculare species complex</taxon>
    </lineage>
</organism>
<feature type="region of interest" description="Disordered" evidence="1">
    <location>
        <begin position="1"/>
        <end position="31"/>
    </location>
</feature>
<sequence length="85" mass="9400">MPLREDVAEDAKFGSRVEHLEDPKPDQQDKHVHVGGNALLVNKDGGFVRFLFLQQNPTTLSTSARGRSTALFSATADFAAWDCRL</sequence>
<evidence type="ECO:0000313" key="2">
    <source>
        <dbReference type="EMBL" id="TDZ30175.1"/>
    </source>
</evidence>
<name>A0A4R8Q4T1_9PEZI</name>
<accession>A0A4R8Q4T1</accession>
<gene>
    <name evidence="2" type="ORF">C8035_v003259</name>
</gene>
<evidence type="ECO:0000313" key="3">
    <source>
        <dbReference type="Proteomes" id="UP000295083"/>
    </source>
</evidence>
<dbReference type="EMBL" id="QAPG01000142">
    <property type="protein sequence ID" value="TDZ30175.1"/>
    <property type="molecule type" value="Genomic_DNA"/>
</dbReference>
<proteinExistence type="predicted"/>
<dbReference type="AlphaFoldDB" id="A0A4R8Q4T1"/>
<evidence type="ECO:0000256" key="1">
    <source>
        <dbReference type="SAM" id="MobiDB-lite"/>
    </source>
</evidence>